<dbReference type="PROSITE" id="PS51440">
    <property type="entry name" value="TIM_2"/>
    <property type="match status" value="1"/>
</dbReference>
<reference evidence="2" key="3">
    <citation type="journal article" date="2023" name="Microbiol. Resour. Announc.">
        <title>Draft Genome Sequence of Granulicatella sp. Strain S8, Isolated from a Marine Fish, Seriola quinqueradiata.</title>
        <authorList>
            <person name="Lee M."/>
            <person name="Farooq A."/>
            <person name="Jeong J.B."/>
            <person name="Jung M.Y."/>
        </authorList>
    </citation>
    <scope>NUCLEOTIDE SEQUENCE</scope>
    <source>
        <strain evidence="2">S8</strain>
    </source>
</reference>
<dbReference type="Pfam" id="PF00121">
    <property type="entry name" value="TIM"/>
    <property type="match status" value="1"/>
</dbReference>
<comment type="caution">
    <text evidence="2">The sequence shown here is derived from an EMBL/GenBank/DDBJ whole genome shotgun (WGS) entry which is preliminary data.</text>
</comment>
<reference evidence="2" key="2">
    <citation type="journal article" date="2023" name="Curr. Microbiol.">
        <title>Granulicatella seriolae sp. nov., a Novel Facultative Anaerobe Isolated from Yellowtail Marine Fish.</title>
        <authorList>
            <person name="Lee M."/>
            <person name="Choi Y.J."/>
            <person name="Farooq A."/>
            <person name="Jeong J.B."/>
            <person name="Jung M.Y."/>
        </authorList>
    </citation>
    <scope>NUCLEOTIDE SEQUENCE</scope>
    <source>
        <strain evidence="2">S8</strain>
    </source>
</reference>
<reference evidence="2" key="1">
    <citation type="submission" date="2022-07" db="EMBL/GenBank/DDBJ databases">
        <authorList>
            <person name="Jung M.-Y."/>
            <person name="Lee M."/>
        </authorList>
    </citation>
    <scope>NUCLEOTIDE SEQUENCE</scope>
    <source>
        <strain evidence="2">S8</strain>
    </source>
</reference>
<accession>A0ABT1WNQ2</accession>
<dbReference type="InterPro" id="IPR013785">
    <property type="entry name" value="Aldolase_TIM"/>
</dbReference>
<sequence length="225" mass="24104">MKKFFVFNPKSYLTGQALYDLVKVADTIASQSSVEIFVTGPYADLSKMKEVSSHVVITAQHIDAIEKGRGMGAVLPESVYQAGARATFLNHAEKPISLAELVTAINFAKTIGMKTIVCASSIEEGKAIAELKPDIILCEPTQLIGTGQTSDESYILETNQVIKDISPSTRIMQAAGIMTPDDVYRVIRLGADGTGCTSGIVKADNPAEMLVEMVKAVESAAKEMN</sequence>
<gene>
    <name evidence="2" type="ORF">NPA36_04440</name>
</gene>
<dbReference type="Proteomes" id="UP001059480">
    <property type="component" value="Unassembled WGS sequence"/>
</dbReference>
<proteinExistence type="predicted"/>
<dbReference type="NCBIfam" id="NF003302">
    <property type="entry name" value="PRK04302.1"/>
    <property type="match status" value="1"/>
</dbReference>
<keyword evidence="3" id="KW-1185">Reference proteome</keyword>
<organism evidence="2 3">
    <name type="scientific">Granulicatella seriolae</name>
    <dbReference type="NCBI Taxonomy" id="2967226"/>
    <lineage>
        <taxon>Bacteria</taxon>
        <taxon>Bacillati</taxon>
        <taxon>Bacillota</taxon>
        <taxon>Bacilli</taxon>
        <taxon>Lactobacillales</taxon>
        <taxon>Carnobacteriaceae</taxon>
        <taxon>Granulicatella</taxon>
    </lineage>
</organism>
<evidence type="ECO:0000313" key="3">
    <source>
        <dbReference type="Proteomes" id="UP001059480"/>
    </source>
</evidence>
<dbReference type="EMBL" id="JANHNZ010000003">
    <property type="protein sequence ID" value="MCQ9209793.1"/>
    <property type="molecule type" value="Genomic_DNA"/>
</dbReference>
<dbReference type="SUPFAM" id="SSF51351">
    <property type="entry name" value="Triosephosphate isomerase (TIM)"/>
    <property type="match status" value="1"/>
</dbReference>
<dbReference type="InterPro" id="IPR000652">
    <property type="entry name" value="Triosephosphate_isomerase"/>
</dbReference>
<protein>
    <submittedName>
        <fullName evidence="2">Triose-phosphate isomerase</fullName>
        <ecNumber evidence="2">5.3.1.1</ecNumber>
    </submittedName>
</protein>
<dbReference type="RefSeq" id="WP_256944902.1">
    <property type="nucleotide sequence ID" value="NZ_JANHNZ010000003.1"/>
</dbReference>
<keyword evidence="1 2" id="KW-0413">Isomerase</keyword>
<dbReference type="GO" id="GO:0004807">
    <property type="term" value="F:triose-phosphate isomerase activity"/>
    <property type="evidence" value="ECO:0007669"/>
    <property type="project" value="UniProtKB-EC"/>
</dbReference>
<evidence type="ECO:0000313" key="2">
    <source>
        <dbReference type="EMBL" id="MCQ9209793.1"/>
    </source>
</evidence>
<dbReference type="EC" id="5.3.1.1" evidence="2"/>
<evidence type="ECO:0000256" key="1">
    <source>
        <dbReference type="ARBA" id="ARBA00023235"/>
    </source>
</evidence>
<dbReference type="Gene3D" id="3.20.20.70">
    <property type="entry name" value="Aldolase class I"/>
    <property type="match status" value="1"/>
</dbReference>
<dbReference type="InterPro" id="IPR035990">
    <property type="entry name" value="TIM_sf"/>
</dbReference>
<name>A0ABT1WNQ2_9LACT</name>